<reference evidence="1 2" key="1">
    <citation type="submission" date="2014-11" db="EMBL/GenBank/DDBJ databases">
        <title>Symbiosis island explosion on the genome of extra-slow-growing strains of soybean bradyrhizobia with massive insertion sequences.</title>
        <authorList>
            <person name="Iida T."/>
            <person name="Minamisawa K."/>
        </authorList>
    </citation>
    <scope>NUCLEOTIDE SEQUENCE [LARGE SCALE GENOMIC DNA]</scope>
    <source>
        <strain evidence="1 2">NK6</strain>
    </source>
</reference>
<gene>
    <name evidence="1" type="ORF">NK6_9276</name>
</gene>
<dbReference type="AlphaFoldDB" id="A0A0E3VXC4"/>
<dbReference type="Proteomes" id="UP000063308">
    <property type="component" value="Chromosome"/>
</dbReference>
<proteinExistence type="predicted"/>
<evidence type="ECO:0000313" key="2">
    <source>
        <dbReference type="Proteomes" id="UP000063308"/>
    </source>
</evidence>
<organism evidence="1 2">
    <name type="scientific">Bradyrhizobium diazoefficiens</name>
    <dbReference type="NCBI Taxonomy" id="1355477"/>
    <lineage>
        <taxon>Bacteria</taxon>
        <taxon>Pseudomonadati</taxon>
        <taxon>Pseudomonadota</taxon>
        <taxon>Alphaproteobacteria</taxon>
        <taxon>Hyphomicrobiales</taxon>
        <taxon>Nitrobacteraceae</taxon>
        <taxon>Bradyrhizobium</taxon>
    </lineage>
</organism>
<name>A0A0E3VXC4_9BRAD</name>
<sequence length="41" mass="4659">MLSEASCHKLTLAPFRATPLLHRQRLTRLHVADDLIYLGTV</sequence>
<protein>
    <submittedName>
        <fullName evidence="1">Uncharacterized protein</fullName>
    </submittedName>
</protein>
<dbReference type="EMBL" id="AP014685">
    <property type="protein sequence ID" value="BAR62415.1"/>
    <property type="molecule type" value="Genomic_DNA"/>
</dbReference>
<evidence type="ECO:0000313" key="1">
    <source>
        <dbReference type="EMBL" id="BAR62415.1"/>
    </source>
</evidence>
<accession>A0A0E3VXC4</accession>